<organism evidence="2 3">
    <name type="scientific">Streptomyces curacoi</name>
    <dbReference type="NCBI Taxonomy" id="146536"/>
    <lineage>
        <taxon>Bacteria</taxon>
        <taxon>Bacillati</taxon>
        <taxon>Actinomycetota</taxon>
        <taxon>Actinomycetes</taxon>
        <taxon>Kitasatosporales</taxon>
        <taxon>Streptomycetaceae</taxon>
        <taxon>Streptomyces</taxon>
    </lineage>
</organism>
<feature type="compositionally biased region" description="Low complexity" evidence="1">
    <location>
        <begin position="95"/>
        <end position="141"/>
    </location>
</feature>
<feature type="compositionally biased region" description="Pro residues" evidence="1">
    <location>
        <begin position="146"/>
        <end position="157"/>
    </location>
</feature>
<protein>
    <submittedName>
        <fullName evidence="2">DNA-binding protein</fullName>
    </submittedName>
</protein>
<comment type="caution">
    <text evidence="2">The sequence shown here is derived from an EMBL/GenBank/DDBJ whole genome shotgun (WGS) entry which is preliminary data.</text>
</comment>
<evidence type="ECO:0000313" key="2">
    <source>
        <dbReference type="EMBL" id="KUM76109.1"/>
    </source>
</evidence>
<gene>
    <name evidence="2" type="ORF">AQI70_16160</name>
</gene>
<dbReference type="EMBL" id="LMWJ01000010">
    <property type="protein sequence ID" value="KUM76109.1"/>
    <property type="molecule type" value="Genomic_DNA"/>
</dbReference>
<proteinExistence type="predicted"/>
<name>A0A117PAS5_9ACTN</name>
<dbReference type="SUPFAM" id="SSF47413">
    <property type="entry name" value="lambda repressor-like DNA-binding domains"/>
    <property type="match status" value="1"/>
</dbReference>
<dbReference type="GO" id="GO:0003677">
    <property type="term" value="F:DNA binding"/>
    <property type="evidence" value="ECO:0007669"/>
    <property type="project" value="UniProtKB-KW"/>
</dbReference>
<evidence type="ECO:0000313" key="3">
    <source>
        <dbReference type="Proteomes" id="UP000054024"/>
    </source>
</evidence>
<dbReference type="Proteomes" id="UP000054024">
    <property type="component" value="Unassembled WGS sequence"/>
</dbReference>
<feature type="region of interest" description="Disordered" evidence="1">
    <location>
        <begin position="184"/>
        <end position="263"/>
    </location>
</feature>
<reference evidence="2" key="1">
    <citation type="submission" date="2015-10" db="EMBL/GenBank/DDBJ databases">
        <title>Draft genome sequence of Streptomyces curacoi DSM 40107, type strain for the species Streptomyces curacoi.</title>
        <authorList>
            <person name="Ruckert C."/>
            <person name="Winkler A."/>
            <person name="Kalinowski J."/>
            <person name="Kampfer P."/>
            <person name="Glaeser S."/>
        </authorList>
    </citation>
    <scope>NUCLEOTIDE SEQUENCE [LARGE SCALE GENOMIC DNA]</scope>
    <source>
        <strain evidence="2">DSM 40107</strain>
    </source>
</reference>
<dbReference type="InterPro" id="IPR010982">
    <property type="entry name" value="Lambda_DNA-bd_dom_sf"/>
</dbReference>
<accession>A0A117PAS5</accession>
<dbReference type="AlphaFoldDB" id="A0A117PAS5"/>
<evidence type="ECO:0000256" key="1">
    <source>
        <dbReference type="SAM" id="MobiDB-lite"/>
    </source>
</evidence>
<keyword evidence="3" id="KW-1185">Reference proteome</keyword>
<dbReference type="RefSeq" id="WP_062149713.1">
    <property type="nucleotide sequence ID" value="NZ_KQ947987.1"/>
</dbReference>
<keyword evidence="2" id="KW-0238">DNA-binding</keyword>
<dbReference type="InterPro" id="IPR001387">
    <property type="entry name" value="Cro/C1-type_HTH"/>
</dbReference>
<dbReference type="CDD" id="cd00093">
    <property type="entry name" value="HTH_XRE"/>
    <property type="match status" value="1"/>
</dbReference>
<dbReference type="Pfam" id="PF13560">
    <property type="entry name" value="HTH_31"/>
    <property type="match status" value="1"/>
</dbReference>
<sequence length="462" mass="48682">MSAAPDDDVQEFAASLRHLKERTDRSYGQLARRLNMNTSTLHRYCAGDAVPLDFAPVERFAALCGATPQERLELHRLWILAVAARQRSRTAGFATAGSDAAGSAKAGSDAAGSDAVATSPTGSPAAASSAADSAPPGADASLPDTPSEPTPGQPPHRPWYRRRRLLVSAAVATALLATLGSLSALPDDRPRASDSVQGAEPSRTTAERAPRPTSTTSPSPSPTSPSPSARASEKSSAKPTASTGGPSKEPAQRPPATGVPLTWSADSHVWQGGCGHDYVIARSPQQVPPPPAPQDAGTWAAAESAVHGRQTMVKISVQGRTSTAVVLEALRVRVVGRSAPVEGTSYAMDNGCGGALTPRYFDVDLDLDRPIARPVDGNDTGTPIPAMRLPYRVSAEDPEVLLVTAETESCDCSWYLELDWSSQGRTGTVRIDDHGRPFRTTSIKGLPRHTYDTSAREWVPYS</sequence>
<feature type="region of interest" description="Disordered" evidence="1">
    <location>
        <begin position="95"/>
        <end position="158"/>
    </location>
</feature>
<dbReference type="STRING" id="146536.AQI70_16160"/>
<dbReference type="OrthoDB" id="3359627at2"/>